<dbReference type="Gene3D" id="2.40.70.10">
    <property type="entry name" value="Acid Proteases"/>
    <property type="match status" value="1"/>
</dbReference>
<proteinExistence type="predicted"/>
<evidence type="ECO:0000256" key="1">
    <source>
        <dbReference type="SAM" id="Coils"/>
    </source>
</evidence>
<comment type="caution">
    <text evidence="2">The sequence shown here is derived from an EMBL/GenBank/DDBJ whole genome shotgun (WGS) entry which is preliminary data.</text>
</comment>
<organism evidence="2 3">
    <name type="scientific">Cinchona calisaya</name>
    <dbReference type="NCBI Taxonomy" id="153742"/>
    <lineage>
        <taxon>Eukaryota</taxon>
        <taxon>Viridiplantae</taxon>
        <taxon>Streptophyta</taxon>
        <taxon>Embryophyta</taxon>
        <taxon>Tracheophyta</taxon>
        <taxon>Spermatophyta</taxon>
        <taxon>Magnoliopsida</taxon>
        <taxon>eudicotyledons</taxon>
        <taxon>Gunneridae</taxon>
        <taxon>Pentapetalae</taxon>
        <taxon>asterids</taxon>
        <taxon>lamiids</taxon>
        <taxon>Gentianales</taxon>
        <taxon>Rubiaceae</taxon>
        <taxon>Cinchonoideae</taxon>
        <taxon>Cinchoneae</taxon>
        <taxon>Cinchona</taxon>
    </lineage>
</organism>
<evidence type="ECO:0000313" key="3">
    <source>
        <dbReference type="Proteomes" id="UP001630127"/>
    </source>
</evidence>
<evidence type="ECO:0000313" key="2">
    <source>
        <dbReference type="EMBL" id="KAL3513676.1"/>
    </source>
</evidence>
<dbReference type="Proteomes" id="UP001630127">
    <property type="component" value="Unassembled WGS sequence"/>
</dbReference>
<dbReference type="EMBL" id="JBJUIK010000011">
    <property type="protein sequence ID" value="KAL3513676.1"/>
    <property type="molecule type" value="Genomic_DNA"/>
</dbReference>
<sequence>MVRFVRRKEVLGAEKEREGWWGLGEEEGGMVGLGREGRGCGDSDQSTSLIARATQTKLDCLSPTRGNLDGLLNTTKGLVEEQFRKQDGKIQETGKQQLQLQEKIRQLEEQLDGNNKKLEAKLESIITDMDASFNAVLRMVCKDKSDEGASSERNTPLLPTPLIKVKHLNFILAEDEEDNMEFVDAIGEQDKFTGNLGKKVDVSLCVFVDTLKRKTILLQGQIKGKIVNILVDTGSTTSFLNHRIVKKLEI</sequence>
<dbReference type="InterPro" id="IPR021109">
    <property type="entry name" value="Peptidase_aspartic_dom_sf"/>
</dbReference>
<protein>
    <recommendedName>
        <fullName evidence="4">Peptidase A2 domain-containing protein</fullName>
    </recommendedName>
</protein>
<dbReference type="SUPFAM" id="SSF50630">
    <property type="entry name" value="Acid proteases"/>
    <property type="match status" value="1"/>
</dbReference>
<feature type="coiled-coil region" evidence="1">
    <location>
        <begin position="90"/>
        <end position="128"/>
    </location>
</feature>
<reference evidence="2 3" key="1">
    <citation type="submission" date="2024-11" db="EMBL/GenBank/DDBJ databases">
        <title>A near-complete genome assembly of Cinchona calisaya.</title>
        <authorList>
            <person name="Lian D.C."/>
            <person name="Zhao X.W."/>
            <person name="Wei L."/>
        </authorList>
    </citation>
    <scope>NUCLEOTIDE SEQUENCE [LARGE SCALE GENOMIC DNA]</scope>
    <source>
        <tissue evidence="2">Nenye</tissue>
    </source>
</reference>
<keyword evidence="1" id="KW-0175">Coiled coil</keyword>
<keyword evidence="3" id="KW-1185">Reference proteome</keyword>
<gene>
    <name evidence="2" type="ORF">ACH5RR_026393</name>
</gene>
<accession>A0ABD2Z2N8</accession>
<dbReference type="AlphaFoldDB" id="A0ABD2Z2N8"/>
<name>A0ABD2Z2N8_9GENT</name>
<dbReference type="CDD" id="cd00303">
    <property type="entry name" value="retropepsin_like"/>
    <property type="match status" value="1"/>
</dbReference>
<evidence type="ECO:0008006" key="4">
    <source>
        <dbReference type="Google" id="ProtNLM"/>
    </source>
</evidence>